<dbReference type="AlphaFoldDB" id="A0A9P8M607"/>
<protein>
    <recommendedName>
        <fullName evidence="3">Methyltransferase domain-containing protein</fullName>
    </recommendedName>
</protein>
<gene>
    <name evidence="4" type="ORF">MHUMG1_07808</name>
</gene>
<feature type="transmembrane region" description="Helical" evidence="2">
    <location>
        <begin position="827"/>
        <end position="845"/>
    </location>
</feature>
<proteinExistence type="predicted"/>
<evidence type="ECO:0000256" key="2">
    <source>
        <dbReference type="SAM" id="Phobius"/>
    </source>
</evidence>
<feature type="domain" description="Methyltransferase" evidence="3">
    <location>
        <begin position="133"/>
        <end position="340"/>
    </location>
</feature>
<feature type="compositionally biased region" description="Pro residues" evidence="1">
    <location>
        <begin position="947"/>
        <end position="962"/>
    </location>
</feature>
<reference evidence="4 5" key="1">
    <citation type="submission" date="2020-07" db="EMBL/GenBank/DDBJ databases">
        <title>Metarhizium humberi genome.</title>
        <authorList>
            <person name="Lysoe E."/>
        </authorList>
    </citation>
    <scope>NUCLEOTIDE SEQUENCE [LARGE SCALE GENOMIC DNA]</scope>
    <source>
        <strain evidence="4 5">ESALQ1638</strain>
    </source>
</reference>
<dbReference type="InterPro" id="IPR052220">
    <property type="entry name" value="METTL25"/>
</dbReference>
<evidence type="ECO:0000313" key="4">
    <source>
        <dbReference type="EMBL" id="KAH0594458.1"/>
    </source>
</evidence>
<dbReference type="InterPro" id="IPR025714">
    <property type="entry name" value="Methyltranfer_dom"/>
</dbReference>
<keyword evidence="5" id="KW-1185">Reference proteome</keyword>
<keyword evidence="2" id="KW-0472">Membrane</keyword>
<dbReference type="PANTHER" id="PTHR12496:SF0">
    <property type="entry name" value="METHYLTRANSFERASE DOMAIN-CONTAINING PROTEIN"/>
    <property type="match status" value="1"/>
</dbReference>
<dbReference type="PANTHER" id="PTHR12496">
    <property type="entry name" value="CGI-41 METHYLTRANSFERASE"/>
    <property type="match status" value="1"/>
</dbReference>
<keyword evidence="2" id="KW-1133">Transmembrane helix</keyword>
<evidence type="ECO:0000256" key="1">
    <source>
        <dbReference type="SAM" id="MobiDB-lite"/>
    </source>
</evidence>
<dbReference type="Pfam" id="PF13679">
    <property type="entry name" value="Methyltransf_32"/>
    <property type="match status" value="1"/>
</dbReference>
<dbReference type="EMBL" id="JACEFI010000016">
    <property type="protein sequence ID" value="KAH0594458.1"/>
    <property type="molecule type" value="Genomic_DNA"/>
</dbReference>
<accession>A0A9P8M607</accession>
<dbReference type="Proteomes" id="UP000764110">
    <property type="component" value="Unassembled WGS sequence"/>
</dbReference>
<keyword evidence="2" id="KW-0812">Transmembrane</keyword>
<feature type="transmembrane region" description="Helical" evidence="2">
    <location>
        <begin position="772"/>
        <end position="794"/>
    </location>
</feature>
<evidence type="ECO:0000313" key="5">
    <source>
        <dbReference type="Proteomes" id="UP000764110"/>
    </source>
</evidence>
<feature type="transmembrane region" description="Helical" evidence="2">
    <location>
        <begin position="857"/>
        <end position="877"/>
    </location>
</feature>
<evidence type="ECO:0000259" key="3">
    <source>
        <dbReference type="Pfam" id="PF13679"/>
    </source>
</evidence>
<feature type="transmembrane region" description="Helical" evidence="2">
    <location>
        <begin position="889"/>
        <end position="913"/>
    </location>
</feature>
<organism evidence="4 5">
    <name type="scientific">Metarhizium humberi</name>
    <dbReference type="NCBI Taxonomy" id="2596975"/>
    <lineage>
        <taxon>Eukaryota</taxon>
        <taxon>Fungi</taxon>
        <taxon>Dikarya</taxon>
        <taxon>Ascomycota</taxon>
        <taxon>Pezizomycotina</taxon>
        <taxon>Sordariomycetes</taxon>
        <taxon>Hypocreomycetidae</taxon>
        <taxon>Hypocreales</taxon>
        <taxon>Clavicipitaceae</taxon>
        <taxon>Metarhizium</taxon>
    </lineage>
</organism>
<feature type="transmembrane region" description="Helical" evidence="2">
    <location>
        <begin position="742"/>
        <end position="760"/>
    </location>
</feature>
<sequence>MVPRPLPYNGNYASADDYVSHLLHFVNTTDLFQILCGGTHILDFFTSSPGLFHTVLPEEWHHFLLQCDIMRLLDIFMRDDLDSLQLDGLPDMPDSLFQYIKSIRHLSLARDFSPPSHDLPVLPRTVKVGMKPKKLHEVRNFADYVHRLSQNIATSEANQISHFVDFGSGQNYLGRALASEPYNRRVVAVEGRENNVSAARGLDITSGLATKEKVMRNKKLWNKILEAGGPHPHENPDVFRQVAGTEAFDFRPREQLKSECTVEHGKGHVQYVSGRLDSGDLSEVIAKIDNTSLAEEKPKLMAMSIHSCGNLSHYAIRSLILNPDIRAIAIVGCCYNLMTERLGPPTYKHAYLRPTLQALNGRVGRESFRFDPQGFPMSQKFCTYDDDGVRLNVTARMMACQAPQNWDRLDSEAFFSRHFFRAVLQKIFLDRGVVKQIHHVPEDTDGQAARRPGPFDVSTQPVTVGGLPKKCYSSLRAYVRGTIDKLTTSTEYRQYADVMNDKMADITDEEIDKYEAEYLPRKKELCVTWSLMAFSAMVVESMIVVDRWMFLKEQAEVGDASAGAPMANFTRPVVVVVLNAGERTQKATRILHLEGSSPMCQVRGKLAIRSRPPHSTTRTNNKAPASTPCIITTLCLLPHFSPPHSVHSQCPSDTVRRRVIVVHWGRARIAMAPTGQIWLIVHAGLTGSLMLSIVSDITGVILTSWQYDDGSFDRVSHTASDIRSLDEIYQYTGLVTVLYRRIVNALFVIVFAELGNGFRYAQIRKPPPFRGVVRAAALGIAVSIFALAVAYFALPLTAYIRYYQTTNYNAVVDAWDKCRSLGAASDVINFAVSIVQVVYAGFVLGQYAGLPGKKSAVLYLVATILDALRCVAGIVVLGRWILPDEQIPYAWNVVDVVFESWVPFVVLVLLLVIGNRRQDGLWSTSRRATQGRQGGCPQQAVPEDGKAPPPTHSYYQHPPPQQEDPAWQYPQVNPAPGVAWNPHELASPQQVANSGELDSRQVKRPVYYVGAHQFPVEVSAEKNV</sequence>
<comment type="caution">
    <text evidence="4">The sequence shown here is derived from an EMBL/GenBank/DDBJ whole genome shotgun (WGS) entry which is preliminary data.</text>
</comment>
<name>A0A9P8M607_9HYPO</name>
<feature type="region of interest" description="Disordered" evidence="1">
    <location>
        <begin position="924"/>
        <end position="973"/>
    </location>
</feature>